<evidence type="ECO:0000256" key="5">
    <source>
        <dbReference type="ARBA" id="ARBA00022840"/>
    </source>
</evidence>
<feature type="domain" description="Protein kinase" evidence="9">
    <location>
        <begin position="246"/>
        <end position="484"/>
    </location>
</feature>
<feature type="binding site" evidence="7">
    <location>
        <position position="275"/>
    </location>
    <ligand>
        <name>ATP</name>
        <dbReference type="ChEBI" id="CHEBI:30616"/>
    </ligand>
</feature>
<keyword evidence="3 7" id="KW-0547">Nucleotide-binding</keyword>
<dbReference type="GO" id="GO:0007166">
    <property type="term" value="P:cell surface receptor signaling pathway"/>
    <property type="evidence" value="ECO:0007669"/>
    <property type="project" value="InterPro"/>
</dbReference>
<dbReference type="GO" id="GO:0005524">
    <property type="term" value="F:ATP binding"/>
    <property type="evidence" value="ECO:0007669"/>
    <property type="project" value="UniProtKB-UniRule"/>
</dbReference>
<evidence type="ECO:0000259" key="9">
    <source>
        <dbReference type="PROSITE" id="PS50011"/>
    </source>
</evidence>
<proteinExistence type="predicted"/>
<evidence type="ECO:0000256" key="1">
    <source>
        <dbReference type="ARBA" id="ARBA00022527"/>
    </source>
</evidence>
<dbReference type="InterPro" id="IPR001245">
    <property type="entry name" value="Ser-Thr/Tyr_kinase_cat_dom"/>
</dbReference>
<keyword evidence="2" id="KW-0808">Transferase</keyword>
<keyword evidence="1" id="KW-0723">Serine/threonine-protein kinase</keyword>
<dbReference type="InterPro" id="IPR017441">
    <property type="entry name" value="Protein_kinase_ATP_BS"/>
</dbReference>
<dbReference type="Pfam" id="PF07714">
    <property type="entry name" value="PK_Tyr_Ser-Thr"/>
    <property type="match status" value="1"/>
</dbReference>
<feature type="transmembrane region" description="Helical" evidence="8">
    <location>
        <begin position="396"/>
        <end position="416"/>
    </location>
</feature>
<keyword evidence="6" id="KW-1015">Disulfide bond</keyword>
<dbReference type="FunFam" id="1.10.510.10:FF:000084">
    <property type="entry name" value="Wall-associated receptor kinase 2"/>
    <property type="match status" value="1"/>
</dbReference>
<comment type="caution">
    <text evidence="10">The sequence shown here is derived from an EMBL/GenBank/DDBJ whole genome shotgun (WGS) entry which is preliminary data.</text>
</comment>
<dbReference type="AlphaFoldDB" id="A0AA38FPG8"/>
<evidence type="ECO:0000256" key="7">
    <source>
        <dbReference type="PROSITE-ProRule" id="PRU10141"/>
    </source>
</evidence>
<dbReference type="Proteomes" id="UP000824469">
    <property type="component" value="Unassembled WGS sequence"/>
</dbReference>
<keyword evidence="11" id="KW-1185">Reference proteome</keyword>
<protein>
    <recommendedName>
        <fullName evidence="9">Protein kinase domain-containing protein</fullName>
    </recommendedName>
</protein>
<dbReference type="SUPFAM" id="SSF56112">
    <property type="entry name" value="Protein kinase-like (PK-like)"/>
    <property type="match status" value="1"/>
</dbReference>
<dbReference type="GO" id="GO:0004674">
    <property type="term" value="F:protein serine/threonine kinase activity"/>
    <property type="evidence" value="ECO:0007669"/>
    <property type="project" value="TreeGrafter"/>
</dbReference>
<dbReference type="PANTHER" id="PTHR27005:SF283">
    <property type="entry name" value="OS02G0633066 PROTEIN"/>
    <property type="match status" value="1"/>
</dbReference>
<dbReference type="Gene3D" id="1.10.510.10">
    <property type="entry name" value="Transferase(Phosphotransferase) domain 1"/>
    <property type="match status" value="1"/>
</dbReference>
<dbReference type="PROSITE" id="PS00108">
    <property type="entry name" value="PROTEIN_KINASE_ST"/>
    <property type="match status" value="1"/>
</dbReference>
<keyword evidence="8" id="KW-0472">Membrane</keyword>
<keyword evidence="4" id="KW-0418">Kinase</keyword>
<dbReference type="InterPro" id="IPR011009">
    <property type="entry name" value="Kinase-like_dom_sf"/>
</dbReference>
<dbReference type="GO" id="GO:0005509">
    <property type="term" value="F:calcium ion binding"/>
    <property type="evidence" value="ECO:0007669"/>
    <property type="project" value="InterPro"/>
</dbReference>
<dbReference type="SMART" id="SM00179">
    <property type="entry name" value="EGF_CA"/>
    <property type="match status" value="1"/>
</dbReference>
<dbReference type="InterPro" id="IPR045274">
    <property type="entry name" value="WAK-like"/>
</dbReference>
<dbReference type="Pfam" id="PF00069">
    <property type="entry name" value="Pkinase"/>
    <property type="match status" value="1"/>
</dbReference>
<dbReference type="InterPro" id="IPR001881">
    <property type="entry name" value="EGF-like_Ca-bd_dom"/>
</dbReference>
<reference evidence="10 11" key="1">
    <citation type="journal article" date="2021" name="Nat. Plants">
        <title>The Taxus genome provides insights into paclitaxel biosynthesis.</title>
        <authorList>
            <person name="Xiong X."/>
            <person name="Gou J."/>
            <person name="Liao Q."/>
            <person name="Li Y."/>
            <person name="Zhou Q."/>
            <person name="Bi G."/>
            <person name="Li C."/>
            <person name="Du R."/>
            <person name="Wang X."/>
            <person name="Sun T."/>
            <person name="Guo L."/>
            <person name="Liang H."/>
            <person name="Lu P."/>
            <person name="Wu Y."/>
            <person name="Zhang Z."/>
            <person name="Ro D.K."/>
            <person name="Shang Y."/>
            <person name="Huang S."/>
            <person name="Yan J."/>
        </authorList>
    </citation>
    <scope>NUCLEOTIDE SEQUENCE [LARGE SCALE GENOMIC DNA]</scope>
    <source>
        <strain evidence="10">Ta-2019</strain>
    </source>
</reference>
<evidence type="ECO:0000256" key="3">
    <source>
        <dbReference type="ARBA" id="ARBA00022741"/>
    </source>
</evidence>
<name>A0AA38FPG8_TAXCH</name>
<dbReference type="PROSITE" id="PS50011">
    <property type="entry name" value="PROTEIN_KINASE_DOM"/>
    <property type="match status" value="1"/>
</dbReference>
<gene>
    <name evidence="10" type="ORF">KI387_035500</name>
</gene>
<dbReference type="Gene3D" id="3.30.200.20">
    <property type="entry name" value="Phosphorylase Kinase, domain 1"/>
    <property type="match status" value="1"/>
</dbReference>
<dbReference type="PROSITE" id="PS00107">
    <property type="entry name" value="PROTEIN_KINASE_ATP"/>
    <property type="match status" value="1"/>
</dbReference>
<dbReference type="Gene3D" id="2.10.25.10">
    <property type="entry name" value="Laminin"/>
    <property type="match status" value="1"/>
</dbReference>
<keyword evidence="8" id="KW-0812">Transmembrane</keyword>
<dbReference type="EMBL" id="JAHRHJ020000007">
    <property type="protein sequence ID" value="KAH9307589.1"/>
    <property type="molecule type" value="Genomic_DNA"/>
</dbReference>
<dbReference type="InterPro" id="IPR009030">
    <property type="entry name" value="Growth_fac_rcpt_cys_sf"/>
</dbReference>
<dbReference type="InterPro" id="IPR000719">
    <property type="entry name" value="Prot_kinase_dom"/>
</dbReference>
<evidence type="ECO:0000256" key="6">
    <source>
        <dbReference type="ARBA" id="ARBA00023157"/>
    </source>
</evidence>
<dbReference type="SMART" id="SM00220">
    <property type="entry name" value="S_TKc"/>
    <property type="match status" value="1"/>
</dbReference>
<sequence length="557" mass="61412">MGVVKPFLQIIGKFLNFTGRGYFYFKKVKQCGFSTVFDPTTFKIVDENTDMFFGEGRKASYGLRINWGIGQQNCSIAKSTANYSCAFNSECMDSPTGKGHVCKCLPGYEGTGYSNGTSCTDVDGFSRTDLNLCAEPSKGGICQNSPGSYNCSCAKGCKGDGFQCELNSISKNSLIPATIGSVSSFVLVSLGACGLFWCLRRRRLNNMRDKYFRQNGGLQLQEHIASMGGRKSMTIFSEKELEIASNHYSTELGKGGFATVYKGVLVDGTQVAIKKPKAISGEFINEIMIFSHVNHRNIVKLLGSCLQTQFPLLIAIETADAIAYMHLQASQPIFHRDIKSSNILLDDTFTPKVADFGVSRLRPSDETHLSTMAVGTRGYLDPKFVRNNQFTDKSDVFSYGVVLVELLTGLVPLLSIEGTVCTLYDHFLSAINRNPLSEILDVKVVNEENQGQMENMARLAEGCLQMKSKARPSMREVVEELAWIRAATKQSGLRRDVSLIEHIGDSTQVKLNAYTLLMSGEGTSEDPYPWPVTSEIITSEDPSTTLIQIQMSDMYAR</sequence>
<accession>A0AA38FPG8</accession>
<dbReference type="CDD" id="cd00054">
    <property type="entry name" value="EGF_CA"/>
    <property type="match status" value="1"/>
</dbReference>
<evidence type="ECO:0000256" key="2">
    <source>
        <dbReference type="ARBA" id="ARBA00022679"/>
    </source>
</evidence>
<dbReference type="InterPro" id="IPR008271">
    <property type="entry name" value="Ser/Thr_kinase_AS"/>
</dbReference>
<keyword evidence="8" id="KW-1133">Transmembrane helix</keyword>
<keyword evidence="5 7" id="KW-0067">ATP-binding</keyword>
<dbReference type="GO" id="GO:0005886">
    <property type="term" value="C:plasma membrane"/>
    <property type="evidence" value="ECO:0007669"/>
    <property type="project" value="TreeGrafter"/>
</dbReference>
<dbReference type="PANTHER" id="PTHR27005">
    <property type="entry name" value="WALL-ASSOCIATED RECEPTOR KINASE-LIKE 21"/>
    <property type="match status" value="1"/>
</dbReference>
<evidence type="ECO:0000313" key="11">
    <source>
        <dbReference type="Proteomes" id="UP000824469"/>
    </source>
</evidence>
<organism evidence="10 11">
    <name type="scientific">Taxus chinensis</name>
    <name type="common">Chinese yew</name>
    <name type="synonym">Taxus wallichiana var. chinensis</name>
    <dbReference type="NCBI Taxonomy" id="29808"/>
    <lineage>
        <taxon>Eukaryota</taxon>
        <taxon>Viridiplantae</taxon>
        <taxon>Streptophyta</taxon>
        <taxon>Embryophyta</taxon>
        <taxon>Tracheophyta</taxon>
        <taxon>Spermatophyta</taxon>
        <taxon>Pinopsida</taxon>
        <taxon>Pinidae</taxon>
        <taxon>Conifers II</taxon>
        <taxon>Cupressales</taxon>
        <taxon>Taxaceae</taxon>
        <taxon>Taxus</taxon>
    </lineage>
</organism>
<evidence type="ECO:0000256" key="4">
    <source>
        <dbReference type="ARBA" id="ARBA00022777"/>
    </source>
</evidence>
<evidence type="ECO:0000313" key="10">
    <source>
        <dbReference type="EMBL" id="KAH9307589.1"/>
    </source>
</evidence>
<evidence type="ECO:0000256" key="8">
    <source>
        <dbReference type="SAM" id="Phobius"/>
    </source>
</evidence>
<feature type="transmembrane region" description="Helical" evidence="8">
    <location>
        <begin position="174"/>
        <end position="199"/>
    </location>
</feature>
<dbReference type="SUPFAM" id="SSF57184">
    <property type="entry name" value="Growth factor receptor domain"/>
    <property type="match status" value="1"/>
</dbReference>
<dbReference type="OMA" id="HYCTEND"/>